<proteinExistence type="predicted"/>
<keyword evidence="1" id="KW-1133">Transmembrane helix</keyword>
<evidence type="ECO:0000313" key="2">
    <source>
        <dbReference type="EMBL" id="TFF36589.1"/>
    </source>
</evidence>
<organism evidence="2 3">
    <name type="scientific">Mucilaginibacter psychrotolerans</name>
    <dbReference type="NCBI Taxonomy" id="1524096"/>
    <lineage>
        <taxon>Bacteria</taxon>
        <taxon>Pseudomonadati</taxon>
        <taxon>Bacteroidota</taxon>
        <taxon>Sphingobacteriia</taxon>
        <taxon>Sphingobacteriales</taxon>
        <taxon>Sphingobacteriaceae</taxon>
        <taxon>Mucilaginibacter</taxon>
    </lineage>
</organism>
<dbReference type="OrthoDB" id="796488at2"/>
<evidence type="ECO:0008006" key="4">
    <source>
        <dbReference type="Google" id="ProtNLM"/>
    </source>
</evidence>
<evidence type="ECO:0000256" key="1">
    <source>
        <dbReference type="SAM" id="Phobius"/>
    </source>
</evidence>
<dbReference type="EMBL" id="SOZE01000015">
    <property type="protein sequence ID" value="TFF36589.1"/>
    <property type="molecule type" value="Genomic_DNA"/>
</dbReference>
<dbReference type="RefSeq" id="WP_133235297.1">
    <property type="nucleotide sequence ID" value="NZ_SOZE01000015.1"/>
</dbReference>
<gene>
    <name evidence="2" type="ORF">E2R66_15660</name>
</gene>
<accession>A0A4Y8SC28</accession>
<keyword evidence="1" id="KW-0812">Transmembrane</keyword>
<reference evidence="2 3" key="1">
    <citation type="journal article" date="2017" name="Int. J. Syst. Evol. Microbiol.">
        <title>Mucilaginibacterpsychrotolerans sp. nov., isolated from peatlands.</title>
        <authorList>
            <person name="Deng Y."/>
            <person name="Shen L."/>
            <person name="Xu B."/>
            <person name="Liu Y."/>
            <person name="Gu Z."/>
            <person name="Liu H."/>
            <person name="Zhou Y."/>
        </authorList>
    </citation>
    <scope>NUCLEOTIDE SEQUENCE [LARGE SCALE GENOMIC DNA]</scope>
    <source>
        <strain evidence="2 3">NH7-4</strain>
    </source>
</reference>
<evidence type="ECO:0000313" key="3">
    <source>
        <dbReference type="Proteomes" id="UP000297540"/>
    </source>
</evidence>
<feature type="transmembrane region" description="Helical" evidence="1">
    <location>
        <begin position="113"/>
        <end position="135"/>
    </location>
</feature>
<dbReference type="AlphaFoldDB" id="A0A4Y8SC28"/>
<keyword evidence="3" id="KW-1185">Reference proteome</keyword>
<comment type="caution">
    <text evidence="2">The sequence shown here is derived from an EMBL/GenBank/DDBJ whole genome shotgun (WGS) entry which is preliminary data.</text>
</comment>
<protein>
    <recommendedName>
        <fullName evidence="4">DUF3592 domain-containing protein</fullName>
    </recommendedName>
</protein>
<sequence>MIIKNKKLIAAICLLFGIAIAVFNMWNIYNYSYTAITGIKATAHITSYKRIKGTGKAHPAFSFTIPNGTIVNGISKTLSFKWLSKSYGINEEIALSYKADDPSDAVILSWREWPGGLFVTAFGLLVVFIAWQMLWEKADNTI</sequence>
<keyword evidence="1" id="KW-0472">Membrane</keyword>
<name>A0A4Y8SC28_9SPHI</name>
<dbReference type="Proteomes" id="UP000297540">
    <property type="component" value="Unassembled WGS sequence"/>
</dbReference>